<dbReference type="AlphaFoldDB" id="A0A835NRB8"/>
<accession>A0A835NRB8</accession>
<reference evidence="2" key="3">
    <citation type="submission" date="2022-01" db="EMBL/GenBank/DDBJ databases">
        <authorList>
            <person name="Rubenstein D.R."/>
        </authorList>
    </citation>
    <scope>NUCLEOTIDE SEQUENCE</scope>
    <source>
        <strain evidence="2">SS15</strain>
        <tissue evidence="2">Liver</tissue>
    </source>
</reference>
<gene>
    <name evidence="2" type="ORF">IHE44_0012244</name>
    <name evidence="1" type="ORF">IHE44_014137</name>
</gene>
<dbReference type="EMBL" id="JADDUC020000005">
    <property type="protein sequence ID" value="KAI1239133.1"/>
    <property type="molecule type" value="Genomic_DNA"/>
</dbReference>
<evidence type="ECO:0000313" key="1">
    <source>
        <dbReference type="EMBL" id="KAG0119680.1"/>
    </source>
</evidence>
<proteinExistence type="predicted"/>
<comment type="caution">
    <text evidence="1">The sequence shown here is derived from an EMBL/GenBank/DDBJ whole genome shotgun (WGS) entry which is preliminary data.</text>
</comment>
<protein>
    <submittedName>
        <fullName evidence="1">Uncharacterized protein</fullName>
    </submittedName>
</protein>
<reference evidence="2 3" key="2">
    <citation type="journal article" date="2021" name="J. Hered.">
        <title>Feather Gene Expression Elucidates the Developmental Basis of Plumage Iridescence in African Starlings.</title>
        <authorList>
            <person name="Rubenstein D.R."/>
            <person name="Corvelo A."/>
            <person name="MacManes M.D."/>
            <person name="Maia R."/>
            <person name="Narzisi G."/>
            <person name="Rousaki A."/>
            <person name="Vandenabeele P."/>
            <person name="Shawkey M.D."/>
            <person name="Solomon J."/>
        </authorList>
    </citation>
    <scope>NUCLEOTIDE SEQUENCE [LARGE SCALE GENOMIC DNA]</scope>
    <source>
        <strain evidence="2">SS15</strain>
    </source>
</reference>
<reference evidence="1" key="1">
    <citation type="submission" date="2020-10" db="EMBL/GenBank/DDBJ databases">
        <title>Feather gene expression reveals the developmental basis of iridescence in African starlings.</title>
        <authorList>
            <person name="Rubenstein D.R."/>
        </authorList>
    </citation>
    <scope>NUCLEOTIDE SEQUENCE</scope>
    <source>
        <strain evidence="1">SS15</strain>
        <tissue evidence="1">Liver</tissue>
    </source>
</reference>
<keyword evidence="3" id="KW-1185">Reference proteome</keyword>
<dbReference type="Proteomes" id="UP000618051">
    <property type="component" value="Unassembled WGS sequence"/>
</dbReference>
<name>A0A835NRB8_9PASS</name>
<evidence type="ECO:0000313" key="2">
    <source>
        <dbReference type="EMBL" id="KAI1239133.1"/>
    </source>
</evidence>
<organism evidence="1">
    <name type="scientific">Lamprotornis superbus</name>
    <dbReference type="NCBI Taxonomy" id="245042"/>
    <lineage>
        <taxon>Eukaryota</taxon>
        <taxon>Metazoa</taxon>
        <taxon>Chordata</taxon>
        <taxon>Craniata</taxon>
        <taxon>Vertebrata</taxon>
        <taxon>Euteleostomi</taxon>
        <taxon>Archelosauria</taxon>
        <taxon>Archosauria</taxon>
        <taxon>Dinosauria</taxon>
        <taxon>Saurischia</taxon>
        <taxon>Theropoda</taxon>
        <taxon>Coelurosauria</taxon>
        <taxon>Aves</taxon>
        <taxon>Neognathae</taxon>
        <taxon>Neoaves</taxon>
        <taxon>Telluraves</taxon>
        <taxon>Australaves</taxon>
        <taxon>Passeriformes</taxon>
        <taxon>Sturnidae</taxon>
        <taxon>Lamprotornis</taxon>
    </lineage>
</organism>
<dbReference type="EMBL" id="JADDUC010000082">
    <property type="protein sequence ID" value="KAG0119680.1"/>
    <property type="molecule type" value="Genomic_DNA"/>
</dbReference>
<sequence>MEVCPALLVVTHCTPGNSGLRRSEEHKGTFTCGKAEVGKAELIQWKQPMSAKKGSKIRAKSVISDFVCNAEAGTQMILLLCLARDSQELLQSEVRIESHSSSVLDTFLLLPRGHGPTISLLWPAKERGKGQDTDCNLRHKDAMDVMPMEQGAAESWYLGCLPYRLRGA</sequence>
<evidence type="ECO:0000313" key="3">
    <source>
        <dbReference type="Proteomes" id="UP000618051"/>
    </source>
</evidence>